<reference evidence="2" key="1">
    <citation type="submission" date="2023-07" db="EMBL/GenBank/DDBJ databases">
        <authorList>
            <person name="Xia Y."/>
        </authorList>
    </citation>
    <scope>NUCLEOTIDE SEQUENCE</scope>
    <source>
        <strain evidence="2">E</strain>
    </source>
</reference>
<protein>
    <recommendedName>
        <fullName evidence="1">DUF5858 domain-containing protein</fullName>
    </recommendedName>
</protein>
<evidence type="ECO:0000313" key="2">
    <source>
        <dbReference type="EMBL" id="WNL50240.1"/>
    </source>
</evidence>
<dbReference type="EMBL" id="OR343189">
    <property type="protein sequence ID" value="WNL50240.1"/>
    <property type="molecule type" value="Genomic_DNA"/>
</dbReference>
<dbReference type="InterPro" id="IPR043873">
    <property type="entry name" value="DUF5858"/>
</dbReference>
<gene>
    <name evidence="2" type="ORF">MarDSR_201</name>
</gene>
<sequence length="145" mass="15951">MGEKLALNSPAILEMRQKIAQNCPFVKFHGTNVPSSGGKSVNIHFSSEGKFVVTACDDGELLIEIMHKGIKYSSKNMEASINTICGFIISDPAYAIREMTSILSEKISTLSKDIQRLSDGIEFAPGSEACKEIQKNFEELSKINY</sequence>
<evidence type="ECO:0000259" key="1">
    <source>
        <dbReference type="Pfam" id="PF19176"/>
    </source>
</evidence>
<proteinExistence type="predicted"/>
<dbReference type="Pfam" id="PF19176">
    <property type="entry name" value="DUF5858"/>
    <property type="match status" value="1"/>
</dbReference>
<feature type="domain" description="DUF5858" evidence="1">
    <location>
        <begin position="79"/>
        <end position="137"/>
    </location>
</feature>
<accession>A0AA96EKV6</accession>
<organism evidence="2">
    <name type="scientific">Marseillevirus sp</name>
    <dbReference type="NCBI Taxonomy" id="2809551"/>
    <lineage>
        <taxon>Viruses</taxon>
        <taxon>Varidnaviria</taxon>
        <taxon>Bamfordvirae</taxon>
        <taxon>Nucleocytoviricota</taxon>
        <taxon>Megaviricetes</taxon>
        <taxon>Pimascovirales</taxon>
        <taxon>Pimascovirales incertae sedis</taxon>
        <taxon>Marseilleviridae</taxon>
        <taxon>Marseillevirus</taxon>
    </lineage>
</organism>
<name>A0AA96EKV6_9VIRU</name>